<dbReference type="Gene3D" id="2.60.120.10">
    <property type="entry name" value="Jelly Rolls"/>
    <property type="match status" value="1"/>
</dbReference>
<dbReference type="InterPro" id="IPR013096">
    <property type="entry name" value="Cupin_2"/>
</dbReference>
<evidence type="ECO:0000313" key="2">
    <source>
        <dbReference type="EMBL" id="AKV00608.1"/>
    </source>
</evidence>
<dbReference type="AlphaFoldDB" id="A0A0K1Q4E6"/>
<dbReference type="InterPro" id="IPR011051">
    <property type="entry name" value="RmlC_Cupin_sf"/>
</dbReference>
<dbReference type="InterPro" id="IPR014710">
    <property type="entry name" value="RmlC-like_jellyroll"/>
</dbReference>
<feature type="domain" description="Cupin type-2" evidence="1">
    <location>
        <begin position="7"/>
        <end position="47"/>
    </location>
</feature>
<organism evidence="2 3">
    <name type="scientific">Labilithrix luteola</name>
    <dbReference type="NCBI Taxonomy" id="1391654"/>
    <lineage>
        <taxon>Bacteria</taxon>
        <taxon>Pseudomonadati</taxon>
        <taxon>Myxococcota</taxon>
        <taxon>Polyangia</taxon>
        <taxon>Polyangiales</taxon>
        <taxon>Labilitrichaceae</taxon>
        <taxon>Labilithrix</taxon>
    </lineage>
</organism>
<dbReference type="STRING" id="1391654.AKJ09_07271"/>
<name>A0A0K1Q4E6_9BACT</name>
<sequence length="68" mass="7607">MSERDYEVVGYVLSGRAELHIEGQVVRLDPGDSYVVPRHARHHYHVIAPFTVIEATSPPSAVHGRDET</sequence>
<gene>
    <name evidence="2" type="ORF">AKJ09_07271</name>
</gene>
<dbReference type="SUPFAM" id="SSF51182">
    <property type="entry name" value="RmlC-like cupins"/>
    <property type="match status" value="1"/>
</dbReference>
<reference evidence="2 3" key="1">
    <citation type="submission" date="2015-08" db="EMBL/GenBank/DDBJ databases">
        <authorList>
            <person name="Babu N.S."/>
            <person name="Beckwith C.J."/>
            <person name="Beseler K.G."/>
            <person name="Brison A."/>
            <person name="Carone J.V."/>
            <person name="Caskin T.P."/>
            <person name="Diamond M."/>
            <person name="Durham M.E."/>
            <person name="Foxe J.M."/>
            <person name="Go M."/>
            <person name="Henderson B.A."/>
            <person name="Jones I.B."/>
            <person name="McGettigan J.A."/>
            <person name="Micheletti S.J."/>
            <person name="Nasrallah M.E."/>
            <person name="Ortiz D."/>
            <person name="Piller C.R."/>
            <person name="Privatt S.R."/>
            <person name="Schneider S.L."/>
            <person name="Sharp S."/>
            <person name="Smith T.C."/>
            <person name="Stanton J.D."/>
            <person name="Ullery H.E."/>
            <person name="Wilson R.J."/>
            <person name="Serrano M.G."/>
            <person name="Buck G."/>
            <person name="Lee V."/>
            <person name="Wang Y."/>
            <person name="Carvalho R."/>
            <person name="Voegtly L."/>
            <person name="Shi R."/>
            <person name="Duckworth R."/>
            <person name="Johnson A."/>
            <person name="Loviza R."/>
            <person name="Walstead R."/>
            <person name="Shah Z."/>
            <person name="Kiflezghi M."/>
            <person name="Wade K."/>
            <person name="Ball S.L."/>
            <person name="Bradley K.W."/>
            <person name="Asai D.J."/>
            <person name="Bowman C.A."/>
            <person name="Russell D.A."/>
            <person name="Pope W.H."/>
            <person name="Jacobs-Sera D."/>
            <person name="Hendrix R.W."/>
            <person name="Hatfull G.F."/>
        </authorList>
    </citation>
    <scope>NUCLEOTIDE SEQUENCE [LARGE SCALE GENOMIC DNA]</scope>
    <source>
        <strain evidence="2 3">DSM 27648</strain>
    </source>
</reference>
<accession>A0A0K1Q4E6</accession>
<proteinExistence type="predicted"/>
<dbReference type="PATRIC" id="fig|1391654.3.peg.7386"/>
<evidence type="ECO:0000259" key="1">
    <source>
        <dbReference type="Pfam" id="PF07883"/>
    </source>
</evidence>
<evidence type="ECO:0000313" key="3">
    <source>
        <dbReference type="Proteomes" id="UP000064967"/>
    </source>
</evidence>
<dbReference type="KEGG" id="llu:AKJ09_07271"/>
<keyword evidence="3" id="KW-1185">Reference proteome</keyword>
<dbReference type="EMBL" id="CP012333">
    <property type="protein sequence ID" value="AKV00608.1"/>
    <property type="molecule type" value="Genomic_DNA"/>
</dbReference>
<dbReference type="Proteomes" id="UP000064967">
    <property type="component" value="Chromosome"/>
</dbReference>
<protein>
    <recommendedName>
        <fullName evidence="1">Cupin type-2 domain-containing protein</fullName>
    </recommendedName>
</protein>
<dbReference type="Pfam" id="PF07883">
    <property type="entry name" value="Cupin_2"/>
    <property type="match status" value="1"/>
</dbReference>